<dbReference type="Pfam" id="PF00271">
    <property type="entry name" value="Helicase_C"/>
    <property type="match status" value="1"/>
</dbReference>
<protein>
    <submittedName>
        <fullName evidence="5">DUF1998 domain-containing protein</fullName>
    </submittedName>
</protein>
<evidence type="ECO:0000259" key="4">
    <source>
        <dbReference type="PROSITE" id="PS51194"/>
    </source>
</evidence>
<evidence type="ECO:0000259" key="3">
    <source>
        <dbReference type="PROSITE" id="PS51192"/>
    </source>
</evidence>
<reference evidence="5 6" key="1">
    <citation type="journal article" date="2019" name="Nat. Commun.">
        <title>A new type of DNA phosphorothioation-based antiviral system in archaea.</title>
        <authorList>
            <person name="Xiong L."/>
            <person name="Liu S."/>
            <person name="Chen S."/>
            <person name="Xiao Y."/>
            <person name="Zhu B."/>
            <person name="Gao Y."/>
            <person name="Zhang Y."/>
            <person name="Chen B."/>
            <person name="Luo J."/>
            <person name="Deng Z."/>
            <person name="Chen X."/>
            <person name="Wang L."/>
            <person name="Chen S."/>
        </authorList>
    </citation>
    <scope>NUCLEOTIDE SEQUENCE [LARGE SCALE GENOMIC DNA]</scope>
    <source>
        <strain evidence="5 6">JCM 10635</strain>
        <plasmid evidence="5 6">unnamed3</plasmid>
    </source>
</reference>
<dbReference type="Pfam" id="PF09369">
    <property type="entry name" value="MZB"/>
    <property type="match status" value="1"/>
</dbReference>
<dbReference type="PROSITE" id="PS51192">
    <property type="entry name" value="HELICASE_ATP_BIND_1"/>
    <property type="match status" value="1"/>
</dbReference>
<dbReference type="SMART" id="SM00490">
    <property type="entry name" value="HELICc"/>
    <property type="match status" value="1"/>
</dbReference>
<dbReference type="PROSITE" id="PS51194">
    <property type="entry name" value="HELICASE_CTER"/>
    <property type="match status" value="1"/>
</dbReference>
<dbReference type="Pfam" id="PF22982">
    <property type="entry name" value="WHD_HRQ1"/>
    <property type="match status" value="1"/>
</dbReference>
<evidence type="ECO:0000256" key="2">
    <source>
        <dbReference type="ARBA" id="ARBA00022840"/>
    </source>
</evidence>
<dbReference type="InterPro" id="IPR027417">
    <property type="entry name" value="P-loop_NTPase"/>
</dbReference>
<proteinExistence type="predicted"/>
<dbReference type="PANTHER" id="PTHR47957:SF3">
    <property type="entry name" value="ATP-DEPENDENT HELICASE HRQ1"/>
    <property type="match status" value="1"/>
</dbReference>
<dbReference type="GeneID" id="39853705"/>
<keyword evidence="5" id="KW-0614">Plasmid</keyword>
<dbReference type="InterPro" id="IPR001650">
    <property type="entry name" value="Helicase_C-like"/>
</dbReference>
<dbReference type="GO" id="GO:0036297">
    <property type="term" value="P:interstrand cross-link repair"/>
    <property type="evidence" value="ECO:0007669"/>
    <property type="project" value="TreeGrafter"/>
</dbReference>
<dbReference type="InterPro" id="IPR011545">
    <property type="entry name" value="DEAD/DEAH_box_helicase_dom"/>
</dbReference>
<dbReference type="GO" id="GO:0043138">
    <property type="term" value="F:3'-5' DNA helicase activity"/>
    <property type="evidence" value="ECO:0007669"/>
    <property type="project" value="TreeGrafter"/>
</dbReference>
<feature type="domain" description="Helicase ATP-binding" evidence="3">
    <location>
        <begin position="69"/>
        <end position="248"/>
    </location>
</feature>
<dbReference type="Pfam" id="PF00270">
    <property type="entry name" value="DEAD"/>
    <property type="match status" value="1"/>
</dbReference>
<sequence>MSQNPTPSLDAVLNIETLEETFPNYKGQLVDTIADPPRAANTVPATDVLPDGLADHLENDLYSHQAEAIRELQAGNNATVATSTASGKTWIYAIYFCLLKIQNPDARALFLYPTKALSADQERAVNDLFNQLDIDAIAETYDGDTKQDRKKLIRDRVDVVISNFAGINQYLDSHMKWRDVFQNCELMAIDECHTYTGVHGMHVAWVIRRLRRLLDHYGSDPQLVCSTATIGNPREHSEHLTGAEFQVIDEDGSPHGRREIGFWQPPIQETDELVSELDEDEILPSMRENADDEAAGALVHLAKNDVQTLMFTDSRQGTEIGVKRAIEAARDHPDGKYIDVAPYHAGLSKQKRRAVENQLNGGQVDGVISTSALELGIDIGSMDATVLAGYPGTRQSFWQRIGRAGRGTTDSLSVFVPQSDAIDQYILNNPDYVLEENVEDAVIDLSNNPVYAKHILCAASERPLTEADTEWFGPRDRLARAIDMWQAAGQMVGDLDRGAQYNGTARPQSGISLYATTDEQYDVRQVDGEIDMEPLDKERVYREYHPGALVLYDGDQYEVQEVVEDRINPYVTVERSNSTNYTQAIHDKQITDLDVERSYDLDGGYQLCAGMGTVHINYTAYNVIDMHTGEVVEPLIPIDLDPISLRTQLMWIAFPQEIVTRVLREIPRSSYLQPDEGAEFASMGEEEYTVVGGLHGGEHGMIKMAPLELRLDNSDMGGLSTLRHHEVGAPVWFIHDAIEGGVGFAHSVYEHFQAVALRTVERIDGCDCGRDVGCPACLMSSQCGNQNEPLHRPAAVSLLRAALEQVEDATTN</sequence>
<dbReference type="SMART" id="SM00487">
    <property type="entry name" value="DEXDc"/>
    <property type="match status" value="1"/>
</dbReference>
<geneLocation type="plasmid" evidence="5 6">
    <name>unnamed3</name>
</geneLocation>
<evidence type="ECO:0000256" key="1">
    <source>
        <dbReference type="ARBA" id="ARBA00022741"/>
    </source>
</evidence>
<dbReference type="PANTHER" id="PTHR47957">
    <property type="entry name" value="ATP-DEPENDENT HELICASE HRQ1"/>
    <property type="match status" value="1"/>
</dbReference>
<dbReference type="GO" id="GO:0005524">
    <property type="term" value="F:ATP binding"/>
    <property type="evidence" value="ECO:0007669"/>
    <property type="project" value="UniProtKB-KW"/>
</dbReference>
<dbReference type="KEGG" id="nbg:DV706_20710"/>
<evidence type="ECO:0000313" key="5">
    <source>
        <dbReference type="EMBL" id="QCC56957.1"/>
    </source>
</evidence>
<organism evidence="5 6">
    <name type="scientific">Natronorubrum bangense</name>
    <dbReference type="NCBI Taxonomy" id="61858"/>
    <lineage>
        <taxon>Archaea</taxon>
        <taxon>Methanobacteriati</taxon>
        <taxon>Methanobacteriota</taxon>
        <taxon>Stenosarchaea group</taxon>
        <taxon>Halobacteria</taxon>
        <taxon>Halobacteriales</taxon>
        <taxon>Natrialbaceae</taxon>
        <taxon>Natronorubrum</taxon>
    </lineage>
</organism>
<keyword evidence="2" id="KW-0067">ATP-binding</keyword>
<dbReference type="EMBL" id="CP031308">
    <property type="protein sequence ID" value="QCC56957.1"/>
    <property type="molecule type" value="Genomic_DNA"/>
</dbReference>
<dbReference type="InterPro" id="IPR014001">
    <property type="entry name" value="Helicase_ATP-bd"/>
</dbReference>
<dbReference type="GO" id="GO:0006289">
    <property type="term" value="P:nucleotide-excision repair"/>
    <property type="evidence" value="ECO:0007669"/>
    <property type="project" value="TreeGrafter"/>
</dbReference>
<accession>A0A4D6HVT8</accession>
<dbReference type="Gene3D" id="3.40.50.300">
    <property type="entry name" value="P-loop containing nucleotide triphosphate hydrolases"/>
    <property type="match status" value="2"/>
</dbReference>
<dbReference type="InterPro" id="IPR055227">
    <property type="entry name" value="HRQ1_WHD"/>
</dbReference>
<dbReference type="AlphaFoldDB" id="A0A4D6HVT8"/>
<evidence type="ECO:0000313" key="6">
    <source>
        <dbReference type="Proteomes" id="UP000296822"/>
    </source>
</evidence>
<dbReference type="GO" id="GO:0003676">
    <property type="term" value="F:nucleic acid binding"/>
    <property type="evidence" value="ECO:0007669"/>
    <property type="project" value="InterPro"/>
</dbReference>
<dbReference type="InterPro" id="IPR018973">
    <property type="entry name" value="MZB"/>
</dbReference>
<gene>
    <name evidence="5" type="ORF">DV706_20710</name>
</gene>
<name>A0A4D6HVT8_9EURY</name>
<keyword evidence="1" id="KW-0547">Nucleotide-binding</keyword>
<dbReference type="Proteomes" id="UP000296822">
    <property type="component" value="Plasmid unnamed3"/>
</dbReference>
<dbReference type="RefSeq" id="WP_006065875.1">
    <property type="nucleotide sequence ID" value="NZ_CP031308.1"/>
</dbReference>
<dbReference type="SUPFAM" id="SSF52540">
    <property type="entry name" value="P-loop containing nucleoside triphosphate hydrolases"/>
    <property type="match status" value="1"/>
</dbReference>
<feature type="domain" description="Helicase C-terminal" evidence="4">
    <location>
        <begin position="269"/>
        <end position="446"/>
    </location>
</feature>
<dbReference type="CDD" id="cd18797">
    <property type="entry name" value="SF2_C_Hrq"/>
    <property type="match status" value="1"/>
</dbReference>